<name>A0A0U5GUF9_ASPCI</name>
<feature type="region of interest" description="Disordered" evidence="1">
    <location>
        <begin position="53"/>
        <end position="157"/>
    </location>
</feature>
<evidence type="ECO:0000313" key="3">
    <source>
        <dbReference type="EMBL" id="CEL04548.1"/>
    </source>
</evidence>
<dbReference type="EMBL" id="CDMC01000004">
    <property type="protein sequence ID" value="CEL04548.1"/>
    <property type="molecule type" value="Genomic_DNA"/>
</dbReference>
<feature type="region of interest" description="Disordered" evidence="1">
    <location>
        <begin position="365"/>
        <end position="415"/>
    </location>
</feature>
<feature type="compositionally biased region" description="Polar residues" evidence="1">
    <location>
        <begin position="230"/>
        <end position="242"/>
    </location>
</feature>
<feature type="compositionally biased region" description="Low complexity" evidence="1">
    <location>
        <begin position="138"/>
        <end position="151"/>
    </location>
</feature>
<evidence type="ECO:0000259" key="2">
    <source>
        <dbReference type="Pfam" id="PF25438"/>
    </source>
</evidence>
<feature type="compositionally biased region" description="Basic and acidic residues" evidence="1">
    <location>
        <begin position="78"/>
        <end position="87"/>
    </location>
</feature>
<reference evidence="4" key="1">
    <citation type="journal article" date="2016" name="Genome Announc.">
        <title>Draft genome sequences of fungus Aspergillus calidoustus.</title>
        <authorList>
            <person name="Horn F."/>
            <person name="Linde J."/>
            <person name="Mattern D.J."/>
            <person name="Walther G."/>
            <person name="Guthke R."/>
            <person name="Scherlach K."/>
            <person name="Martin K."/>
            <person name="Brakhage A.A."/>
            <person name="Petzke L."/>
            <person name="Valiante V."/>
        </authorList>
    </citation>
    <scope>NUCLEOTIDE SEQUENCE [LARGE SCALE GENOMIC DNA]</scope>
    <source>
        <strain evidence="4">SF006504</strain>
    </source>
</reference>
<organism evidence="3 4">
    <name type="scientific">Aspergillus calidoustus</name>
    <dbReference type="NCBI Taxonomy" id="454130"/>
    <lineage>
        <taxon>Eukaryota</taxon>
        <taxon>Fungi</taxon>
        <taxon>Dikarya</taxon>
        <taxon>Ascomycota</taxon>
        <taxon>Pezizomycotina</taxon>
        <taxon>Eurotiomycetes</taxon>
        <taxon>Eurotiomycetidae</taxon>
        <taxon>Eurotiales</taxon>
        <taxon>Aspergillaceae</taxon>
        <taxon>Aspergillus</taxon>
        <taxon>Aspergillus subgen. Nidulantes</taxon>
    </lineage>
</organism>
<feature type="region of interest" description="Disordered" evidence="1">
    <location>
        <begin position="230"/>
        <end position="253"/>
    </location>
</feature>
<feature type="compositionally biased region" description="Polar residues" evidence="1">
    <location>
        <begin position="365"/>
        <end position="381"/>
    </location>
</feature>
<sequence>MPSTVAMADDELFTRAISGYRDAFLDQYSHLPEEQRNQLWSQKLSQFMPPAAVSPAAPAYRPVSGSSILGQNTTSSEDSGKRTRQDTPRTLPGSGPPPTKRRVTNSDPPERIEMKRGLSHASSSPVPESTWQLSRTMSQAANASSSGSGSAPRPTLMVRSQSQQVPLSYQHSMTSMTQYRNSFGHQRRALEDVSEYTPSEYTKHCLGDFQGQTHASPNSMAFSTTPVQVGSQHRNSLPSQFLPSGPTELSGGEHLATTSAEPTLSAVDMTRSKTTDSICGGVEMMRVDSLGPSIDPEYSFAMPPSTFPPNPALNIPLSNTTTPTSQELVQQDPYSLAAPISLPYSYSVPSTTSMPLVSHSTAIDMNPSVASGSDAMSSPQPSRAARRTQEQIVHSARPIAPKTESQSSSPPKVAEHKMIRISSLDGTSKEVAAIPKASIQRPPRQKTYCTMCNDQPDGFHGEHELRRHIERVHAVVRKVWVCVDISPDKKFLANCKACRNGKRYGANYNAAAHLRRTHFNPCQRGRGGRGKDSEKRGGKGGGTNPPMDVLKLWMVQKEEFVYENAPNFTLDQEPLGDDLMPVPLNSVDESSFTDSAEDLSSQGLNSTGVTGYDAFASYPAMGMDPSSFENACYLESQPLPLVPEVGSYV</sequence>
<feature type="compositionally biased region" description="Low complexity" evidence="1">
    <location>
        <begin position="53"/>
        <end position="64"/>
    </location>
</feature>
<feature type="region of interest" description="Disordered" evidence="1">
    <location>
        <begin position="519"/>
        <end position="547"/>
    </location>
</feature>
<dbReference type="InterPro" id="IPR057218">
    <property type="entry name" value="DUF7896"/>
</dbReference>
<dbReference type="AlphaFoldDB" id="A0A0U5GUF9"/>
<feature type="compositionally biased region" description="Polar residues" evidence="1">
    <location>
        <begin position="65"/>
        <end position="77"/>
    </location>
</feature>
<protein>
    <recommendedName>
        <fullName evidence="2">DUF7896 domain-containing protein</fullName>
    </recommendedName>
</protein>
<dbReference type="PANTHER" id="PTHR42031:SF1">
    <property type="entry name" value="KEY LIME PATHOGENICITY PROTEIN"/>
    <property type="match status" value="1"/>
</dbReference>
<dbReference type="STRING" id="454130.A0A0U5GUF9"/>
<dbReference type="PANTHER" id="PTHR42031">
    <property type="entry name" value="KEY LIME PATHOGENICITY PROTEIN"/>
    <property type="match status" value="1"/>
</dbReference>
<keyword evidence="4" id="KW-1185">Reference proteome</keyword>
<proteinExistence type="predicted"/>
<dbReference type="OMA" id="PRPKTYC"/>
<gene>
    <name evidence="3" type="ORF">ASPCAL05676</name>
</gene>
<feature type="compositionally biased region" description="Polar residues" evidence="1">
    <location>
        <begin position="120"/>
        <end position="137"/>
    </location>
</feature>
<dbReference type="Proteomes" id="UP000054771">
    <property type="component" value="Unassembled WGS sequence"/>
</dbReference>
<dbReference type="Pfam" id="PF25438">
    <property type="entry name" value="DUF7896"/>
    <property type="match status" value="1"/>
</dbReference>
<evidence type="ECO:0000256" key="1">
    <source>
        <dbReference type="SAM" id="MobiDB-lite"/>
    </source>
</evidence>
<accession>A0A0U5GUF9</accession>
<feature type="domain" description="DUF7896" evidence="2">
    <location>
        <begin position="477"/>
        <end position="556"/>
    </location>
</feature>
<evidence type="ECO:0000313" key="4">
    <source>
        <dbReference type="Proteomes" id="UP000054771"/>
    </source>
</evidence>
<dbReference type="OrthoDB" id="5377599at2759"/>